<feature type="transmembrane region" description="Helical" evidence="6">
    <location>
        <begin position="175"/>
        <end position="192"/>
    </location>
</feature>
<evidence type="ECO:0000256" key="1">
    <source>
        <dbReference type="ARBA" id="ARBA00004477"/>
    </source>
</evidence>
<evidence type="ECO:0000259" key="7">
    <source>
        <dbReference type="PROSITE" id="PS50845"/>
    </source>
</evidence>
<evidence type="ECO:0000256" key="2">
    <source>
        <dbReference type="ARBA" id="ARBA00022692"/>
    </source>
</evidence>
<organism evidence="8 9">
    <name type="scientific">Rhizopus stolonifer</name>
    <name type="common">Rhizopus nigricans</name>
    <dbReference type="NCBI Taxonomy" id="4846"/>
    <lineage>
        <taxon>Eukaryota</taxon>
        <taxon>Fungi</taxon>
        <taxon>Fungi incertae sedis</taxon>
        <taxon>Mucoromycota</taxon>
        <taxon>Mucoromycotina</taxon>
        <taxon>Mucoromycetes</taxon>
        <taxon>Mucorales</taxon>
        <taxon>Mucorineae</taxon>
        <taxon>Rhizopodaceae</taxon>
        <taxon>Rhizopus</taxon>
    </lineage>
</organism>
<keyword evidence="4 6" id="KW-1133">Transmembrane helix</keyword>
<sequence length="238" mass="27401">MAIDMMQDNQISSINNSEASSTGTTRTFAKNTNIQRNETVKNMEKEILRILTWENPVRSGIIMITLVGFILLTHRHSFAICLAWVQLVKFYQTIIADRSTVTNPFSPLLERQSLNAFSKENVVHYATVVAEVGDALFHALVRIILVRDTKKSVKWLVVFFTIYQISAYVASRILIPFFIISAFIVPCLYLSNKHLVDARLQQMEAIFNAWFDHFYRLVQEQLMSLKRKPTTNPVQKVD</sequence>
<proteinExistence type="predicted"/>
<gene>
    <name evidence="8" type="ORF">CU098_007798</name>
</gene>
<protein>
    <recommendedName>
        <fullName evidence="6">Reticulon-like protein</fullName>
    </recommendedName>
</protein>
<dbReference type="PROSITE" id="PS50845">
    <property type="entry name" value="RETICULON"/>
    <property type="match status" value="1"/>
</dbReference>
<feature type="transmembrane region" description="Helical" evidence="6">
    <location>
        <begin position="152"/>
        <end position="169"/>
    </location>
</feature>
<evidence type="ECO:0000313" key="8">
    <source>
        <dbReference type="EMBL" id="RCI03123.1"/>
    </source>
</evidence>
<name>A0A367KLM5_RHIST</name>
<evidence type="ECO:0000256" key="4">
    <source>
        <dbReference type="ARBA" id="ARBA00022989"/>
    </source>
</evidence>
<dbReference type="GO" id="GO:0005789">
    <property type="term" value="C:endoplasmic reticulum membrane"/>
    <property type="evidence" value="ECO:0007669"/>
    <property type="project" value="UniProtKB-SubCell"/>
</dbReference>
<evidence type="ECO:0000256" key="6">
    <source>
        <dbReference type="RuleBase" id="RU363132"/>
    </source>
</evidence>
<keyword evidence="2 6" id="KW-0812">Transmembrane</keyword>
<dbReference type="STRING" id="4846.A0A367KLM5"/>
<keyword evidence="9" id="KW-1185">Reference proteome</keyword>
<feature type="domain" description="Reticulon" evidence="7">
    <location>
        <begin position="47"/>
        <end position="238"/>
    </location>
</feature>
<comment type="subcellular location">
    <subcellularLocation>
        <location evidence="1 6">Endoplasmic reticulum membrane</location>
        <topology evidence="1 6">Multi-pass membrane protein</topology>
    </subcellularLocation>
</comment>
<dbReference type="Proteomes" id="UP000253551">
    <property type="component" value="Unassembled WGS sequence"/>
</dbReference>
<dbReference type="EMBL" id="PJQM01001136">
    <property type="protein sequence ID" value="RCI03123.1"/>
    <property type="molecule type" value="Genomic_DNA"/>
</dbReference>
<evidence type="ECO:0000256" key="5">
    <source>
        <dbReference type="ARBA" id="ARBA00023136"/>
    </source>
</evidence>
<dbReference type="Pfam" id="PF02453">
    <property type="entry name" value="Reticulon"/>
    <property type="match status" value="1"/>
</dbReference>
<keyword evidence="5 6" id="KW-0472">Membrane</keyword>
<evidence type="ECO:0000313" key="9">
    <source>
        <dbReference type="Proteomes" id="UP000253551"/>
    </source>
</evidence>
<evidence type="ECO:0000256" key="3">
    <source>
        <dbReference type="ARBA" id="ARBA00022824"/>
    </source>
</evidence>
<keyword evidence="3 6" id="KW-0256">Endoplasmic reticulum</keyword>
<accession>A0A367KLM5</accession>
<dbReference type="InterPro" id="IPR003388">
    <property type="entry name" value="Reticulon"/>
</dbReference>
<dbReference type="AlphaFoldDB" id="A0A367KLM5"/>
<dbReference type="OrthoDB" id="567788at2759"/>
<comment type="caution">
    <text evidence="8">The sequence shown here is derived from an EMBL/GenBank/DDBJ whole genome shotgun (WGS) entry which is preliminary data.</text>
</comment>
<reference evidence="8 9" key="1">
    <citation type="journal article" date="2018" name="G3 (Bethesda)">
        <title>Phylogenetic and Phylogenomic Definition of Rhizopus Species.</title>
        <authorList>
            <person name="Gryganskyi A.P."/>
            <person name="Golan J."/>
            <person name="Dolatabadi S."/>
            <person name="Mondo S."/>
            <person name="Robb S."/>
            <person name="Idnurm A."/>
            <person name="Muszewska A."/>
            <person name="Steczkiewicz K."/>
            <person name="Masonjones S."/>
            <person name="Liao H.L."/>
            <person name="Gajdeczka M.T."/>
            <person name="Anike F."/>
            <person name="Vuek A."/>
            <person name="Anishchenko I.M."/>
            <person name="Voigt K."/>
            <person name="de Hoog G.S."/>
            <person name="Smith M.E."/>
            <person name="Heitman J."/>
            <person name="Vilgalys R."/>
            <person name="Stajich J.E."/>
        </authorList>
    </citation>
    <scope>NUCLEOTIDE SEQUENCE [LARGE SCALE GENOMIC DNA]</scope>
    <source>
        <strain evidence="8 9">LSU 92-RS-03</strain>
    </source>
</reference>